<dbReference type="RefSeq" id="WP_125584596.1">
    <property type="nucleotide sequence ID" value="NZ_JBHTMO010000001.1"/>
</dbReference>
<dbReference type="InterPro" id="IPR004919">
    <property type="entry name" value="GmrSD_N"/>
</dbReference>
<dbReference type="Pfam" id="PF03235">
    <property type="entry name" value="GmrSD_N"/>
    <property type="match status" value="1"/>
</dbReference>
<protein>
    <submittedName>
        <fullName evidence="3">DUF262 domain-containing protein</fullName>
    </submittedName>
</protein>
<dbReference type="EMBL" id="JBHTMO010000001">
    <property type="protein sequence ID" value="MFD1392144.1"/>
    <property type="molecule type" value="Genomic_DNA"/>
</dbReference>
<reference evidence="4" key="1">
    <citation type="journal article" date="2019" name="Int. J. Syst. Evol. Microbiol.">
        <title>The Global Catalogue of Microorganisms (GCM) 10K type strain sequencing project: providing services to taxonomists for standard genome sequencing and annotation.</title>
        <authorList>
            <consortium name="The Broad Institute Genomics Platform"/>
            <consortium name="The Broad Institute Genome Sequencing Center for Infectious Disease"/>
            <person name="Wu L."/>
            <person name="Ma J."/>
        </authorList>
    </citation>
    <scope>NUCLEOTIDE SEQUENCE [LARGE SCALE GENOMIC DNA]</scope>
    <source>
        <strain evidence="4">CCM 8911</strain>
    </source>
</reference>
<dbReference type="PANTHER" id="PTHR35149:SF2">
    <property type="entry name" value="DUF262 DOMAIN-CONTAINING PROTEIN"/>
    <property type="match status" value="1"/>
</dbReference>
<comment type="caution">
    <text evidence="3">The sequence shown here is derived from an EMBL/GenBank/DDBJ whole genome shotgun (WGS) entry which is preliminary data.</text>
</comment>
<feature type="domain" description="GmrSD restriction endonucleases N-terminal" evidence="1">
    <location>
        <begin position="10"/>
        <end position="212"/>
    </location>
</feature>
<dbReference type="Pfam" id="PF07510">
    <property type="entry name" value="GmrSD_C"/>
    <property type="match status" value="1"/>
</dbReference>
<organism evidence="3 4">
    <name type="scientific">Lacticaseibacillus jixianensis</name>
    <dbReference type="NCBI Taxonomy" id="2486012"/>
    <lineage>
        <taxon>Bacteria</taxon>
        <taxon>Bacillati</taxon>
        <taxon>Bacillota</taxon>
        <taxon>Bacilli</taxon>
        <taxon>Lactobacillales</taxon>
        <taxon>Lactobacillaceae</taxon>
        <taxon>Lacticaseibacillus</taxon>
    </lineage>
</organism>
<gene>
    <name evidence="3" type="ORF">ACFQ3L_00875</name>
</gene>
<name>A0ABW4B560_9LACO</name>
<evidence type="ECO:0000259" key="2">
    <source>
        <dbReference type="Pfam" id="PF07510"/>
    </source>
</evidence>
<dbReference type="PANTHER" id="PTHR35149">
    <property type="entry name" value="SLL5132 PROTEIN"/>
    <property type="match status" value="1"/>
</dbReference>
<evidence type="ECO:0000259" key="1">
    <source>
        <dbReference type="Pfam" id="PF03235"/>
    </source>
</evidence>
<evidence type="ECO:0000313" key="4">
    <source>
        <dbReference type="Proteomes" id="UP001597249"/>
    </source>
</evidence>
<evidence type="ECO:0000313" key="3">
    <source>
        <dbReference type="EMBL" id="MFD1392144.1"/>
    </source>
</evidence>
<accession>A0ABW4B560</accession>
<dbReference type="InterPro" id="IPR011089">
    <property type="entry name" value="GmrSD_C"/>
</dbReference>
<sequence length="688" mass="81353">MKGEVKPLLDIIDGKNKILEIPVYQRNYDWGRENIEKMFQDLLGMAQTGKKSHFFGSIVTQTEDGQEVIVIDGQQRLTSVTLLLLALRTHFLLAGNQMRADEIYETYLYNKFSDKNSHFKLKPIKRDLEHYKKLYESPEDFERPSNMTTNYEYFFNAISTMSITFDGLLHAIEKLDVMQLSLQSDDDPQLIFESINSTGLDLTDADKVRNLLLMNEDYSKQTEYFERYWSPIEQKSQYDVTPLIKYWLTNKLGRVPNNNRIYFDFKYYIQRYSDKRELFEELLMYANNYEMILSCSSEDAEINAIMRRDSYLQITSQYPFYLGFLADVKAGKLRLADFKDVLLITENYLFRRTIVEVPTNALNKIFATLHRDVMRRLKPEYNYVSVLAAILKHKADSGRFPDDVEFKEKLGERDIYRLKPGVRSFLFERLENYNHKEVVDVFEGLEQKKLSIEHIMPQTLNAQWKQELGQDYLDVYRQYINSLGNLTLTGYNPEMQNFSFERKKMFYMNSHLGITREIVQYDHWNREEIENRTSELTERMLSIFPSLHTDYHDPIQTHDLQPFDPNFEYTGKKIVGYTFQTDAYRSKTVWKDMLIEVVSDLYDEYPEQINNLVIQDATGKGSMLTNAFKSQQEEGYSELRDGVYLNTSTSTWMKMHTLMQLFDFLHVSYDDLQFQLGDSHSDERDAVR</sequence>
<keyword evidence="4" id="KW-1185">Reference proteome</keyword>
<proteinExistence type="predicted"/>
<dbReference type="Proteomes" id="UP001597249">
    <property type="component" value="Unassembled WGS sequence"/>
</dbReference>
<feature type="domain" description="GmrSD restriction endonucleases C-terminal" evidence="2">
    <location>
        <begin position="401"/>
        <end position="538"/>
    </location>
</feature>